<proteinExistence type="inferred from homology"/>
<comment type="similarity">
    <text evidence="1">Belongs to the proteasome subunit p55 family.</text>
</comment>
<dbReference type="PANTHER" id="PTHR10855:SF1">
    <property type="entry name" value="26S PROTEASOME NON-ATPASE REGULATORY SUBUNIT 12"/>
    <property type="match status" value="1"/>
</dbReference>
<feature type="domain" description="PCI" evidence="3">
    <location>
        <begin position="287"/>
        <end position="369"/>
    </location>
</feature>
<dbReference type="FunCoup" id="A0A0B2UMH5">
    <property type="interactions" value="289"/>
</dbReference>
<dbReference type="InterPro" id="IPR000717">
    <property type="entry name" value="PCI_dom"/>
</dbReference>
<comment type="caution">
    <text evidence="4">The sequence shown here is derived from an EMBL/GenBank/DDBJ whole genome shotgun (WGS) entry which is preliminary data.</text>
</comment>
<dbReference type="Proteomes" id="UP000031056">
    <property type="component" value="Unassembled WGS sequence"/>
</dbReference>
<dbReference type="Pfam" id="PF22241">
    <property type="entry name" value="PSMD12-CSN4_N"/>
    <property type="match status" value="1"/>
</dbReference>
<dbReference type="GO" id="GO:0005737">
    <property type="term" value="C:cytoplasm"/>
    <property type="evidence" value="ECO:0007669"/>
    <property type="project" value="TreeGrafter"/>
</dbReference>
<evidence type="ECO:0000313" key="5">
    <source>
        <dbReference type="Proteomes" id="UP000031056"/>
    </source>
</evidence>
<dbReference type="GeneID" id="26260986"/>
<accession>A0A0B2UMH5</accession>
<evidence type="ECO:0000256" key="1">
    <source>
        <dbReference type="ARBA" id="ARBA00006397"/>
    </source>
</evidence>
<dbReference type="SUPFAM" id="SSF46785">
    <property type="entry name" value="Winged helix' DNA-binding domain"/>
    <property type="match status" value="1"/>
</dbReference>
<dbReference type="OrthoDB" id="268763at2759"/>
<organism evidence="4 5">
    <name type="scientific">Ordospora colligata OC4</name>
    <dbReference type="NCBI Taxonomy" id="1354746"/>
    <lineage>
        <taxon>Eukaryota</taxon>
        <taxon>Fungi</taxon>
        <taxon>Fungi incertae sedis</taxon>
        <taxon>Microsporidia</taxon>
        <taxon>Ordosporidae</taxon>
        <taxon>Ordospora</taxon>
    </lineage>
</organism>
<dbReference type="HOGENOM" id="CLU_055005_0_0_1"/>
<dbReference type="InterPro" id="IPR040896">
    <property type="entry name" value="RPN5_C"/>
</dbReference>
<dbReference type="RefSeq" id="XP_014564531.1">
    <property type="nucleotide sequence ID" value="XM_014709045.1"/>
</dbReference>
<evidence type="ECO:0000259" key="3">
    <source>
        <dbReference type="SMART" id="SM00088"/>
    </source>
</evidence>
<evidence type="ECO:0000313" key="4">
    <source>
        <dbReference type="EMBL" id="KHN70489.1"/>
    </source>
</evidence>
<keyword evidence="5" id="KW-1185">Reference proteome</keyword>
<reference evidence="4 5" key="1">
    <citation type="journal article" date="2014" name="MBio">
        <title>The Ordospora colligata genome; evolution of extreme reduction in microsporidia and host-to-parasite horizontal gene transfer.</title>
        <authorList>
            <person name="Pombert J.-F."/>
            <person name="Haag K.L."/>
            <person name="Beidas S."/>
            <person name="Ebert D."/>
            <person name="Keeling P.J."/>
        </authorList>
    </citation>
    <scope>NUCLEOTIDE SEQUENCE [LARGE SCALE GENOMIC DNA]</scope>
    <source>
        <strain evidence="4 5">OC4</strain>
    </source>
</reference>
<sequence>MEALLEDERKCRIANDYEGLQKIFEKMMELCTTDEELASVVRMLSMKRGQNKMAMKWMIGELFNKKKNEEGFIRFFSLILKDVIEGKIFMEEERIYITEDLKRRYEAGNDVENAFDVVINVPVETFTMLKEFVVINYQLEQLRLCILNMDWIRADITMKKIRKKYFDTNVETVGEKVKFYELSVLLHLGQRKYFDASCIYYALSELGVNVCKYVVLSSFFSILTTCDSGLEDFVSKKKEMLTKLAEDKNNSEASRKMVGMFLADMVIDKSVINEIRDVFCEATNTSKYLNEIVSCIDEHNFRVIAKFHSSISIQDMAMIMQTPEDDVINRISFMVNNNFVNAKIDQKTGMVDFGTRKWSDNVGNVLDKLIRCNHLIHKERLQASIKED</sequence>
<dbReference type="Gene3D" id="1.10.10.10">
    <property type="entry name" value="Winged helix-like DNA-binding domain superfamily/Winged helix DNA-binding domain"/>
    <property type="match status" value="1"/>
</dbReference>
<protein>
    <submittedName>
        <fullName evidence="4">Putative proteasome regulatory complex protein</fullName>
    </submittedName>
</protein>
<dbReference type="InParanoid" id="A0A0B2UMH5"/>
<evidence type="ECO:0000256" key="2">
    <source>
        <dbReference type="ARBA" id="ARBA00022942"/>
    </source>
</evidence>
<dbReference type="Pfam" id="PF01399">
    <property type="entry name" value="PCI"/>
    <property type="match status" value="1"/>
</dbReference>
<dbReference type="STRING" id="1354746.A0A0B2UMH5"/>
<keyword evidence="2 4" id="KW-0647">Proteasome</keyword>
<dbReference type="VEuPathDB" id="MicrosporidiaDB:M896_011430"/>
<dbReference type="SMART" id="SM00088">
    <property type="entry name" value="PINT"/>
    <property type="match status" value="1"/>
</dbReference>
<dbReference type="GO" id="GO:0008541">
    <property type="term" value="C:proteasome regulatory particle, lid subcomplex"/>
    <property type="evidence" value="ECO:0007669"/>
    <property type="project" value="TreeGrafter"/>
</dbReference>
<dbReference type="InterPro" id="IPR036388">
    <property type="entry name" value="WH-like_DNA-bd_sf"/>
</dbReference>
<dbReference type="InterPro" id="IPR040134">
    <property type="entry name" value="PSMD12/CSN4"/>
</dbReference>
<dbReference type="Pfam" id="PF18098">
    <property type="entry name" value="RPN5_C"/>
    <property type="match status" value="1"/>
</dbReference>
<dbReference type="InterPro" id="IPR036390">
    <property type="entry name" value="WH_DNA-bd_sf"/>
</dbReference>
<dbReference type="AlphaFoldDB" id="A0A0B2UMH5"/>
<gene>
    <name evidence="4" type="ORF">M896_011430</name>
</gene>
<dbReference type="PANTHER" id="PTHR10855">
    <property type="entry name" value="26S PROTEASOME NON-ATPASE REGULATORY SUBUNIT 12/COP9 SIGNALOSOME COMPLEX SUBUNIT 4"/>
    <property type="match status" value="1"/>
</dbReference>
<dbReference type="InterPro" id="IPR054559">
    <property type="entry name" value="PSMD12-CSN4-like_N"/>
</dbReference>
<dbReference type="EMBL" id="JOKQ01000001">
    <property type="protein sequence ID" value="KHN70489.1"/>
    <property type="molecule type" value="Genomic_DNA"/>
</dbReference>
<name>A0A0B2UMH5_9MICR</name>